<proteinExistence type="predicted"/>
<comment type="caution">
    <text evidence="1">The sequence shown here is derived from an EMBL/GenBank/DDBJ whole genome shotgun (WGS) entry which is preliminary data.</text>
</comment>
<dbReference type="EMBL" id="JANSHE010001392">
    <property type="protein sequence ID" value="KAJ3002912.1"/>
    <property type="molecule type" value="Genomic_DNA"/>
</dbReference>
<gene>
    <name evidence="1" type="ORF">NUW54_g5592</name>
</gene>
<dbReference type="Proteomes" id="UP001144978">
    <property type="component" value="Unassembled WGS sequence"/>
</dbReference>
<accession>A0ACC1PUR0</accession>
<organism evidence="1 2">
    <name type="scientific">Trametes sanguinea</name>
    <dbReference type="NCBI Taxonomy" id="158606"/>
    <lineage>
        <taxon>Eukaryota</taxon>
        <taxon>Fungi</taxon>
        <taxon>Dikarya</taxon>
        <taxon>Basidiomycota</taxon>
        <taxon>Agaricomycotina</taxon>
        <taxon>Agaricomycetes</taxon>
        <taxon>Polyporales</taxon>
        <taxon>Polyporaceae</taxon>
        <taxon>Trametes</taxon>
    </lineage>
</organism>
<sequence>MTSPTSVTTPHDTTLYIFGTTRVSRRVSWLPPIRASIASTCTDVHEEEVDTSGFLRYDDFGIRQRPHSGDGLGILVDCSSEEFRSPRKRRRVRHLRYKLHRALVQAWKRVASSLRKPRRSDDGVLDEFVLVEWDPDPFSAS</sequence>
<evidence type="ECO:0000313" key="1">
    <source>
        <dbReference type="EMBL" id="KAJ3002912.1"/>
    </source>
</evidence>
<keyword evidence="2" id="KW-1185">Reference proteome</keyword>
<evidence type="ECO:0000313" key="2">
    <source>
        <dbReference type="Proteomes" id="UP001144978"/>
    </source>
</evidence>
<reference evidence="1" key="1">
    <citation type="submission" date="2022-08" db="EMBL/GenBank/DDBJ databases">
        <title>Genome Sequence of Pycnoporus sanguineus.</title>
        <authorList>
            <person name="Buettner E."/>
        </authorList>
    </citation>
    <scope>NUCLEOTIDE SEQUENCE</scope>
    <source>
        <strain evidence="1">CG-C14</strain>
    </source>
</reference>
<name>A0ACC1PUR0_9APHY</name>
<protein>
    <submittedName>
        <fullName evidence="1">Uncharacterized protein</fullName>
    </submittedName>
</protein>